<dbReference type="InterPro" id="IPR011990">
    <property type="entry name" value="TPR-like_helical_dom_sf"/>
</dbReference>
<dbReference type="Proteomes" id="UP000272412">
    <property type="component" value="Unassembled WGS sequence"/>
</dbReference>
<dbReference type="Pfam" id="PF08238">
    <property type="entry name" value="Sel1"/>
    <property type="match status" value="11"/>
</dbReference>
<sequence>MTQTAENLYHQANQFLLQSPPDYVQAVPLLQQAAKIGHSEAAFQLAACLINGNGIAADFAAGIEFLKQAARAGHVYARYNLLQLQESENGDVQPLLPHYTELAEEGLVHAQLRLMRAFNDRRQTQQALLWANKAAVQNHPQAQYFLAQYHQYAAEPDLYKAHHLYRLAAEQGFVAAHWQLGLQYKLAQGVAKDLKQAMAHLQVAAQHGIAPAQTALAEILLSQNSDEALTWFQMAAQNGENDAHAALAEIYLLGRYVERNPQNAYHHAKQAAENNHLQALRLLGDIYRYGLGVAAYPQKAREYYRRAADLGDMKAHQKLLSDSALNDHQHYEEAKQAALQRQQAESLYQKAFAAHYGLQRRQNCAEALPLYLQAAELGHIKAKTNLGMMYYSGQGVETDFSQAAQWFESAAEQQDTMAQYNLACLYFHGIGVQKNAAKACEWLCKAIEHGHEQTDMLKALLAQWQQAV</sequence>
<dbReference type="InterPro" id="IPR006597">
    <property type="entry name" value="Sel1-like"/>
</dbReference>
<gene>
    <name evidence="1" type="ORF">EGK74_01530</name>
</gene>
<organism evidence="1 2">
    <name type="scientific">Neisseria weixii</name>
    <dbReference type="NCBI Taxonomy" id="1853276"/>
    <lineage>
        <taxon>Bacteria</taxon>
        <taxon>Pseudomonadati</taxon>
        <taxon>Pseudomonadota</taxon>
        <taxon>Betaproteobacteria</taxon>
        <taxon>Neisseriales</taxon>
        <taxon>Neisseriaceae</taxon>
        <taxon>Neisseria</taxon>
    </lineage>
</organism>
<reference evidence="1 2" key="1">
    <citation type="submission" date="2018-11" db="EMBL/GenBank/DDBJ databases">
        <title>Neisseria weixii sp. nov. isolated from the rectal contents of plateau pika (Ochotona cruzoniae).</title>
        <authorList>
            <person name="Zhang G."/>
        </authorList>
    </citation>
    <scope>NUCLEOTIDE SEQUENCE [LARGE SCALE GENOMIC DNA]</scope>
    <source>
        <strain evidence="1 2">10009</strain>
    </source>
</reference>
<evidence type="ECO:0000313" key="2">
    <source>
        <dbReference type="Proteomes" id="UP000272412"/>
    </source>
</evidence>
<proteinExistence type="predicted"/>
<dbReference type="RefSeq" id="WP_123803685.1">
    <property type="nucleotide sequence ID" value="NZ_RPFL01000002.1"/>
</dbReference>
<evidence type="ECO:0000313" key="1">
    <source>
        <dbReference type="EMBL" id="RPD90457.1"/>
    </source>
</evidence>
<keyword evidence="2" id="KW-1185">Reference proteome</keyword>
<dbReference type="PANTHER" id="PTHR11102">
    <property type="entry name" value="SEL-1-LIKE PROTEIN"/>
    <property type="match status" value="1"/>
</dbReference>
<dbReference type="InterPro" id="IPR050767">
    <property type="entry name" value="Sel1_AlgK"/>
</dbReference>
<dbReference type="AlphaFoldDB" id="A0A3N4N8H2"/>
<dbReference type="PANTHER" id="PTHR11102:SF160">
    <property type="entry name" value="ERAD-ASSOCIATED E3 UBIQUITIN-PROTEIN LIGASE COMPONENT HRD3"/>
    <property type="match status" value="1"/>
</dbReference>
<name>A0A3N4N8H2_9NEIS</name>
<accession>A0A3N4N8H2</accession>
<dbReference type="OrthoDB" id="5365194at2"/>
<dbReference type="SMART" id="SM00671">
    <property type="entry name" value="SEL1"/>
    <property type="match status" value="11"/>
</dbReference>
<comment type="caution">
    <text evidence="1">The sequence shown here is derived from an EMBL/GenBank/DDBJ whole genome shotgun (WGS) entry which is preliminary data.</text>
</comment>
<protein>
    <submittedName>
        <fullName evidence="1">Sel1 repeat family protein</fullName>
    </submittedName>
</protein>
<dbReference type="SUPFAM" id="SSF81901">
    <property type="entry name" value="HCP-like"/>
    <property type="match status" value="4"/>
</dbReference>
<dbReference type="Gene3D" id="1.25.40.10">
    <property type="entry name" value="Tetratricopeptide repeat domain"/>
    <property type="match status" value="3"/>
</dbReference>
<dbReference type="EMBL" id="RPFL01000002">
    <property type="protein sequence ID" value="RPD90457.1"/>
    <property type="molecule type" value="Genomic_DNA"/>
</dbReference>